<organism evidence="2 3">
    <name type="scientific">Pilimelia columellifera subsp. columellifera</name>
    <dbReference type="NCBI Taxonomy" id="706583"/>
    <lineage>
        <taxon>Bacteria</taxon>
        <taxon>Bacillati</taxon>
        <taxon>Actinomycetota</taxon>
        <taxon>Actinomycetes</taxon>
        <taxon>Micromonosporales</taxon>
        <taxon>Micromonosporaceae</taxon>
        <taxon>Pilimelia</taxon>
    </lineage>
</organism>
<name>A0ABN3NK18_9ACTN</name>
<dbReference type="EMBL" id="BAAARY010000010">
    <property type="protein sequence ID" value="GAA2524465.1"/>
    <property type="molecule type" value="Genomic_DNA"/>
</dbReference>
<accession>A0ABN3NK18</accession>
<evidence type="ECO:0000313" key="2">
    <source>
        <dbReference type="EMBL" id="GAA2524465.1"/>
    </source>
</evidence>
<feature type="region of interest" description="Disordered" evidence="1">
    <location>
        <begin position="1"/>
        <end position="21"/>
    </location>
</feature>
<keyword evidence="3" id="KW-1185">Reference proteome</keyword>
<evidence type="ECO:0000313" key="3">
    <source>
        <dbReference type="Proteomes" id="UP001499978"/>
    </source>
</evidence>
<comment type="caution">
    <text evidence="2">The sequence shown here is derived from an EMBL/GenBank/DDBJ whole genome shotgun (WGS) entry which is preliminary data.</text>
</comment>
<proteinExistence type="predicted"/>
<dbReference type="Proteomes" id="UP001499978">
    <property type="component" value="Unassembled WGS sequence"/>
</dbReference>
<reference evidence="2 3" key="1">
    <citation type="journal article" date="2019" name="Int. J. Syst. Evol. Microbiol.">
        <title>The Global Catalogue of Microorganisms (GCM) 10K type strain sequencing project: providing services to taxonomists for standard genome sequencing and annotation.</title>
        <authorList>
            <consortium name="The Broad Institute Genomics Platform"/>
            <consortium name="The Broad Institute Genome Sequencing Center for Infectious Disease"/>
            <person name="Wu L."/>
            <person name="Ma J."/>
        </authorList>
    </citation>
    <scope>NUCLEOTIDE SEQUENCE [LARGE SCALE GENOMIC DNA]</scope>
    <source>
        <strain evidence="2 3">JCM 3367</strain>
    </source>
</reference>
<evidence type="ECO:0000256" key="1">
    <source>
        <dbReference type="SAM" id="MobiDB-lite"/>
    </source>
</evidence>
<gene>
    <name evidence="2" type="ORF">GCM10010201_23740</name>
</gene>
<protein>
    <submittedName>
        <fullName evidence="2">Uncharacterized protein</fullName>
    </submittedName>
</protein>
<sequence>MVAGVADIGRPFDERDAADGQGGVIHRYGGFNTREVNTDMLSSVEIWAVYHLNVSGFRIKRVRSNPRR</sequence>